<organism evidence="8 9">
    <name type="scientific">Actinomadura meyerae</name>
    <dbReference type="NCBI Taxonomy" id="240840"/>
    <lineage>
        <taxon>Bacteria</taxon>
        <taxon>Bacillati</taxon>
        <taxon>Actinomycetota</taxon>
        <taxon>Actinomycetes</taxon>
        <taxon>Streptosporangiales</taxon>
        <taxon>Thermomonosporaceae</taxon>
        <taxon>Actinomadura</taxon>
    </lineage>
</organism>
<dbReference type="Gene3D" id="1.10.1740.10">
    <property type="match status" value="1"/>
</dbReference>
<dbReference type="SUPFAM" id="SSF88946">
    <property type="entry name" value="Sigma2 domain of RNA polymerase sigma factors"/>
    <property type="match status" value="1"/>
</dbReference>
<dbReference type="SUPFAM" id="SSF88659">
    <property type="entry name" value="Sigma3 and sigma4 domains of RNA polymerase sigma factors"/>
    <property type="match status" value="1"/>
</dbReference>
<evidence type="ECO:0000256" key="4">
    <source>
        <dbReference type="ARBA" id="ARBA00023082"/>
    </source>
</evidence>
<dbReference type="PANTHER" id="PTHR30173">
    <property type="entry name" value="SIGMA 19 FACTOR"/>
    <property type="match status" value="1"/>
</dbReference>
<dbReference type="InterPro" id="IPR013324">
    <property type="entry name" value="RNA_pol_sigma_r3/r4-like"/>
</dbReference>
<reference evidence="8 9" key="1">
    <citation type="submission" date="2017-06" db="EMBL/GenBank/DDBJ databases">
        <authorList>
            <person name="Kim H.J."/>
            <person name="Triplett B.A."/>
        </authorList>
    </citation>
    <scope>NUCLEOTIDE SEQUENCE [LARGE SCALE GENOMIC DNA]</scope>
    <source>
        <strain evidence="8 9">DSM 44715</strain>
    </source>
</reference>
<name>A0A239NED9_9ACTN</name>
<evidence type="ECO:0000256" key="5">
    <source>
        <dbReference type="ARBA" id="ARBA00023163"/>
    </source>
</evidence>
<gene>
    <name evidence="8" type="ORF">SAMN05443665_104012</name>
</gene>
<dbReference type="GO" id="GO:0003677">
    <property type="term" value="F:DNA binding"/>
    <property type="evidence" value="ECO:0007669"/>
    <property type="project" value="InterPro"/>
</dbReference>
<protein>
    <submittedName>
        <fullName evidence="8">RNA polymerase sigma-70 factor, ECF subfamily</fullName>
    </submittedName>
</protein>
<feature type="domain" description="RNA polymerase sigma-70 region 2" evidence="6">
    <location>
        <begin position="6"/>
        <end position="72"/>
    </location>
</feature>
<dbReference type="GO" id="GO:0016987">
    <property type="term" value="F:sigma factor activity"/>
    <property type="evidence" value="ECO:0007669"/>
    <property type="project" value="UniProtKB-KW"/>
</dbReference>
<dbReference type="SUPFAM" id="SSF54427">
    <property type="entry name" value="NTF2-like"/>
    <property type="match status" value="1"/>
</dbReference>
<keyword evidence="5" id="KW-0804">Transcription</keyword>
<dbReference type="Pfam" id="PF08281">
    <property type="entry name" value="Sigma70_r4_2"/>
    <property type="match status" value="1"/>
</dbReference>
<dbReference type="AlphaFoldDB" id="A0A239NED9"/>
<evidence type="ECO:0000259" key="6">
    <source>
        <dbReference type="Pfam" id="PF04542"/>
    </source>
</evidence>
<dbReference type="InterPro" id="IPR013249">
    <property type="entry name" value="RNA_pol_sigma70_r4_t2"/>
</dbReference>
<evidence type="ECO:0000256" key="1">
    <source>
        <dbReference type="ARBA" id="ARBA00010641"/>
    </source>
</evidence>
<dbReference type="InterPro" id="IPR007627">
    <property type="entry name" value="RNA_pol_sigma70_r2"/>
</dbReference>
<evidence type="ECO:0000256" key="3">
    <source>
        <dbReference type="ARBA" id="ARBA00023015"/>
    </source>
</evidence>
<keyword evidence="9" id="KW-1185">Reference proteome</keyword>
<keyword evidence="4" id="KW-0731">Sigma factor</keyword>
<dbReference type="Pfam" id="PF04542">
    <property type="entry name" value="Sigma70_r2"/>
    <property type="match status" value="1"/>
</dbReference>
<dbReference type="EMBL" id="FZOR01000040">
    <property type="protein sequence ID" value="SNT53276.1"/>
    <property type="molecule type" value="Genomic_DNA"/>
</dbReference>
<evidence type="ECO:0000313" key="8">
    <source>
        <dbReference type="EMBL" id="SNT53276.1"/>
    </source>
</evidence>
<sequence length="308" mass="33753">MSTSQLYGELRPRAFAIAYQMLGSVSEAEDVVQEAFLRLHQTRRGGEAIASPRAYIATLVTRLAIDQLRSARVRREAYVGEWLPEPLAGDPSPGEHAETADSLSLAVLVLLESLTPRQRAAFLLREVFQYPYPEVAEIVGTDVDTTRHLVARAREHLRRRRPRYHATRRQQRRLAGRFFAAVEEGDLRALEELLAQDVAMHGDGGGRVPALGRPLNGRRPVARVLAATAPLLRRAGGVRFHLTKVNGQPGAQVFDSHDLLVAVIGLEVADGHVQEIHSVVNPDKLRHFGRVGNLGDLVQAGPGPADGA</sequence>
<dbReference type="Proteomes" id="UP000198318">
    <property type="component" value="Unassembled WGS sequence"/>
</dbReference>
<dbReference type="Gene3D" id="3.10.450.50">
    <property type="match status" value="1"/>
</dbReference>
<dbReference type="PANTHER" id="PTHR30173:SF36">
    <property type="entry name" value="ECF RNA POLYMERASE SIGMA FACTOR SIGJ"/>
    <property type="match status" value="1"/>
</dbReference>
<dbReference type="OrthoDB" id="3672769at2"/>
<evidence type="ECO:0000313" key="9">
    <source>
        <dbReference type="Proteomes" id="UP000198318"/>
    </source>
</evidence>
<comment type="subunit">
    <text evidence="2">Interacts transiently with the RNA polymerase catalytic core formed by RpoA, RpoB, RpoC and RpoZ (2 alpha, 1 beta, 1 beta' and 1 omega subunit) to form the RNA polymerase holoenzyme that can initiate transcription.</text>
</comment>
<keyword evidence="3" id="KW-0805">Transcription regulation</keyword>
<comment type="similarity">
    <text evidence="1">Belongs to the sigma-70 factor family. ECF subfamily.</text>
</comment>
<dbReference type="InterPro" id="IPR032710">
    <property type="entry name" value="NTF2-like_dom_sf"/>
</dbReference>
<dbReference type="NCBIfam" id="TIGR02937">
    <property type="entry name" value="sigma70-ECF"/>
    <property type="match status" value="1"/>
</dbReference>
<proteinExistence type="inferred from homology"/>
<dbReference type="NCBIfam" id="NF007214">
    <property type="entry name" value="PRK09636.1"/>
    <property type="match status" value="1"/>
</dbReference>
<feature type="domain" description="RNA polymerase sigma factor 70 region 4 type 2" evidence="7">
    <location>
        <begin position="105"/>
        <end position="157"/>
    </location>
</feature>
<evidence type="ECO:0000256" key="2">
    <source>
        <dbReference type="ARBA" id="ARBA00011344"/>
    </source>
</evidence>
<dbReference type="InterPro" id="IPR013325">
    <property type="entry name" value="RNA_pol_sigma_r2"/>
</dbReference>
<dbReference type="GO" id="GO:0006352">
    <property type="term" value="P:DNA-templated transcription initiation"/>
    <property type="evidence" value="ECO:0007669"/>
    <property type="project" value="InterPro"/>
</dbReference>
<accession>A0A239NED9</accession>
<dbReference type="InterPro" id="IPR036388">
    <property type="entry name" value="WH-like_DNA-bd_sf"/>
</dbReference>
<dbReference type="RefSeq" id="WP_089329706.1">
    <property type="nucleotide sequence ID" value="NZ_FZOR01000040.1"/>
</dbReference>
<evidence type="ECO:0000259" key="7">
    <source>
        <dbReference type="Pfam" id="PF08281"/>
    </source>
</evidence>
<dbReference type="InterPro" id="IPR014284">
    <property type="entry name" value="RNA_pol_sigma-70_dom"/>
</dbReference>
<dbReference type="Gene3D" id="1.10.10.10">
    <property type="entry name" value="Winged helix-like DNA-binding domain superfamily/Winged helix DNA-binding domain"/>
    <property type="match status" value="1"/>
</dbReference>
<dbReference type="InterPro" id="IPR052704">
    <property type="entry name" value="ECF_Sigma-70_Domain"/>
</dbReference>